<name>A0ABP0WHH9_9BRYO</name>
<organism evidence="2 3">
    <name type="scientific">Sphagnum jensenii</name>
    <dbReference type="NCBI Taxonomy" id="128206"/>
    <lineage>
        <taxon>Eukaryota</taxon>
        <taxon>Viridiplantae</taxon>
        <taxon>Streptophyta</taxon>
        <taxon>Embryophyta</taxon>
        <taxon>Bryophyta</taxon>
        <taxon>Sphagnophytina</taxon>
        <taxon>Sphagnopsida</taxon>
        <taxon>Sphagnales</taxon>
        <taxon>Sphagnaceae</taxon>
        <taxon>Sphagnum</taxon>
    </lineage>
</organism>
<keyword evidence="3" id="KW-1185">Reference proteome</keyword>
<accession>A0ABP0WHH9</accession>
<feature type="compositionally biased region" description="Basic residues" evidence="1">
    <location>
        <begin position="46"/>
        <end position="57"/>
    </location>
</feature>
<dbReference type="EMBL" id="OZ020113">
    <property type="protein sequence ID" value="CAK9266259.1"/>
    <property type="molecule type" value="Genomic_DNA"/>
</dbReference>
<proteinExistence type="predicted"/>
<reference evidence="2" key="1">
    <citation type="submission" date="2024-02" db="EMBL/GenBank/DDBJ databases">
        <authorList>
            <consortium name="ELIXIR-Norway"/>
            <consortium name="Elixir Norway"/>
        </authorList>
    </citation>
    <scope>NUCLEOTIDE SEQUENCE</scope>
</reference>
<sequence>MEIRSGRTRLRRPSVRRDLLVLFASSLALLSVALLATLMKGSRKIRPRGRGGYRTNRRQNQVWQEDRVSDRPTSPSLRSQLAHRTCDEGGGAGVLQQLLMNPWYWKKLDMVPTQSSDMVLSFFFYRRQQLLFFPDL</sequence>
<evidence type="ECO:0000313" key="3">
    <source>
        <dbReference type="Proteomes" id="UP001497444"/>
    </source>
</evidence>
<dbReference type="Proteomes" id="UP001497444">
    <property type="component" value="Chromosome 18"/>
</dbReference>
<evidence type="ECO:0000256" key="1">
    <source>
        <dbReference type="SAM" id="MobiDB-lite"/>
    </source>
</evidence>
<evidence type="ECO:0000313" key="2">
    <source>
        <dbReference type="EMBL" id="CAK9266259.1"/>
    </source>
</evidence>
<gene>
    <name evidence="2" type="ORF">CSSPJE1EN1_LOCUS11737</name>
</gene>
<feature type="region of interest" description="Disordered" evidence="1">
    <location>
        <begin position="46"/>
        <end position="77"/>
    </location>
</feature>
<protein>
    <submittedName>
        <fullName evidence="2">Uncharacterized protein</fullName>
    </submittedName>
</protein>